<gene>
    <name evidence="8" type="ORF">PECAL_1P04840</name>
</gene>
<keyword evidence="2 4" id="KW-0863">Zinc-finger</keyword>
<dbReference type="EMBL" id="CAKKNE010000001">
    <property type="protein sequence ID" value="CAH0364132.1"/>
    <property type="molecule type" value="Genomic_DNA"/>
</dbReference>
<feature type="non-terminal residue" evidence="8">
    <location>
        <position position="233"/>
    </location>
</feature>
<keyword evidence="3" id="KW-0862">Zinc</keyword>
<dbReference type="InterPro" id="IPR059153">
    <property type="entry name" value="NSD_PHD-1st"/>
</dbReference>
<feature type="compositionally biased region" description="Basic and acidic residues" evidence="5">
    <location>
        <begin position="197"/>
        <end position="206"/>
    </location>
</feature>
<reference evidence="8" key="1">
    <citation type="submission" date="2021-11" db="EMBL/GenBank/DDBJ databases">
        <authorList>
            <consortium name="Genoscope - CEA"/>
            <person name="William W."/>
        </authorList>
    </citation>
    <scope>NUCLEOTIDE SEQUENCE</scope>
</reference>
<dbReference type="PANTHER" id="PTHR12618">
    <property type="entry name" value="PHD AND RING FINGER DOMAIN-CONTAINING PROTEIN 1"/>
    <property type="match status" value="1"/>
</dbReference>
<feature type="domain" description="RING-type" evidence="7">
    <location>
        <begin position="30"/>
        <end position="70"/>
    </location>
</feature>
<feature type="compositionally biased region" description="Pro residues" evidence="5">
    <location>
        <begin position="208"/>
        <end position="221"/>
    </location>
</feature>
<keyword evidence="1" id="KW-0479">Metal-binding</keyword>
<feature type="compositionally biased region" description="Basic residues" evidence="5">
    <location>
        <begin position="179"/>
        <end position="196"/>
    </location>
</feature>
<dbReference type="Proteomes" id="UP000789595">
    <property type="component" value="Unassembled WGS sequence"/>
</dbReference>
<dbReference type="InterPro" id="IPR001841">
    <property type="entry name" value="Znf_RING"/>
</dbReference>
<feature type="compositionally biased region" description="Acidic residues" evidence="5">
    <location>
        <begin position="88"/>
        <end position="100"/>
    </location>
</feature>
<dbReference type="AlphaFoldDB" id="A0A8J2WPS9"/>
<evidence type="ECO:0000256" key="3">
    <source>
        <dbReference type="ARBA" id="ARBA00022833"/>
    </source>
</evidence>
<feature type="region of interest" description="Disordered" evidence="5">
    <location>
        <begin position="81"/>
        <end position="100"/>
    </location>
</feature>
<dbReference type="PROSITE" id="PS50089">
    <property type="entry name" value="ZF_RING_2"/>
    <property type="match status" value="1"/>
</dbReference>
<keyword evidence="9" id="KW-1185">Reference proteome</keyword>
<dbReference type="PROSITE" id="PS50016">
    <property type="entry name" value="ZF_PHD_2"/>
    <property type="match status" value="1"/>
</dbReference>
<evidence type="ECO:0000259" key="7">
    <source>
        <dbReference type="PROSITE" id="PS50089"/>
    </source>
</evidence>
<dbReference type="Pfam" id="PF13639">
    <property type="entry name" value="zf-RING_2"/>
    <property type="match status" value="1"/>
</dbReference>
<evidence type="ECO:0008006" key="10">
    <source>
        <dbReference type="Google" id="ProtNLM"/>
    </source>
</evidence>
<dbReference type="InterPro" id="IPR013083">
    <property type="entry name" value="Znf_RING/FYVE/PHD"/>
</dbReference>
<evidence type="ECO:0000313" key="8">
    <source>
        <dbReference type="EMBL" id="CAH0364132.1"/>
    </source>
</evidence>
<accession>A0A8J2WPS9</accession>
<evidence type="ECO:0000256" key="5">
    <source>
        <dbReference type="SAM" id="MobiDB-lite"/>
    </source>
</evidence>
<feature type="compositionally biased region" description="Low complexity" evidence="5">
    <location>
        <begin position="222"/>
        <end position="233"/>
    </location>
</feature>
<dbReference type="Gene3D" id="3.30.40.10">
    <property type="entry name" value="Zinc/RING finger domain, C3HC4 (zinc finger)"/>
    <property type="match status" value="2"/>
</dbReference>
<feature type="region of interest" description="Disordered" evidence="5">
    <location>
        <begin position="165"/>
        <end position="233"/>
    </location>
</feature>
<dbReference type="SMART" id="SM00184">
    <property type="entry name" value="RING"/>
    <property type="match status" value="1"/>
</dbReference>
<dbReference type="GO" id="GO:0008270">
    <property type="term" value="F:zinc ion binding"/>
    <property type="evidence" value="ECO:0007669"/>
    <property type="project" value="UniProtKB-KW"/>
</dbReference>
<organism evidence="8 9">
    <name type="scientific">Pelagomonas calceolata</name>
    <dbReference type="NCBI Taxonomy" id="35677"/>
    <lineage>
        <taxon>Eukaryota</taxon>
        <taxon>Sar</taxon>
        <taxon>Stramenopiles</taxon>
        <taxon>Ochrophyta</taxon>
        <taxon>Pelagophyceae</taxon>
        <taxon>Pelagomonadales</taxon>
        <taxon>Pelagomonadaceae</taxon>
        <taxon>Pelagomonas</taxon>
    </lineage>
</organism>
<feature type="domain" description="PHD-type" evidence="6">
    <location>
        <begin position="103"/>
        <end position="152"/>
    </location>
</feature>
<name>A0A8J2WPS9_9STRA</name>
<dbReference type="InterPro" id="IPR047157">
    <property type="entry name" value="PHRF1/Atg35"/>
</dbReference>
<sequence>MSDSPQAAPQADAAAASTTGGAENEEDECCAICLDALNDEVGRPETCRHRFHLSCLLEWARINTLCPYCKGAFSAVIGDDGSRTDIAPVDDDDDDDESESEDEDVCAACGYGGELLICDGEGEDCVGLLHVACAGLDDVPEGEWFCAPCEARRARRARHEAHARRVAEAANAAPSPAPPRRRRRTSAAARRARARGAARDARRAWREPTPPAPAWTQPAPPADLAAAAARYLG</sequence>
<evidence type="ECO:0000256" key="1">
    <source>
        <dbReference type="ARBA" id="ARBA00022723"/>
    </source>
</evidence>
<dbReference type="InterPro" id="IPR011011">
    <property type="entry name" value="Znf_FYVE_PHD"/>
</dbReference>
<evidence type="ECO:0000313" key="9">
    <source>
        <dbReference type="Proteomes" id="UP000789595"/>
    </source>
</evidence>
<comment type="caution">
    <text evidence="8">The sequence shown here is derived from an EMBL/GenBank/DDBJ whole genome shotgun (WGS) entry which is preliminary data.</text>
</comment>
<protein>
    <recommendedName>
        <fullName evidence="10">RING-type domain-containing protein</fullName>
    </recommendedName>
</protein>
<dbReference type="Pfam" id="PF23011">
    <property type="entry name" value="PHD-1st_NSD"/>
    <property type="match status" value="1"/>
</dbReference>
<proteinExistence type="predicted"/>
<feature type="region of interest" description="Disordered" evidence="5">
    <location>
        <begin position="1"/>
        <end position="20"/>
    </location>
</feature>
<dbReference type="InterPro" id="IPR019787">
    <property type="entry name" value="Znf_PHD-finger"/>
</dbReference>
<dbReference type="SUPFAM" id="SSF57903">
    <property type="entry name" value="FYVE/PHD zinc finger"/>
    <property type="match status" value="1"/>
</dbReference>
<dbReference type="OrthoDB" id="48704at2759"/>
<dbReference type="PANTHER" id="PTHR12618:SF20">
    <property type="entry name" value="PHD AND RING FINGER DOMAIN-CONTAINING PROTEIN 1"/>
    <property type="match status" value="1"/>
</dbReference>
<evidence type="ECO:0000256" key="4">
    <source>
        <dbReference type="PROSITE-ProRule" id="PRU00175"/>
    </source>
</evidence>
<dbReference type="SUPFAM" id="SSF57850">
    <property type="entry name" value="RING/U-box"/>
    <property type="match status" value="1"/>
</dbReference>
<evidence type="ECO:0000259" key="6">
    <source>
        <dbReference type="PROSITE" id="PS50016"/>
    </source>
</evidence>
<evidence type="ECO:0000256" key="2">
    <source>
        <dbReference type="ARBA" id="ARBA00022771"/>
    </source>
</evidence>